<dbReference type="InterPro" id="IPR053843">
    <property type="entry name" value="DnaD_N"/>
</dbReference>
<protein>
    <submittedName>
        <fullName evidence="4">DNA replication protein DnaD</fullName>
    </submittedName>
</protein>
<evidence type="ECO:0000259" key="2">
    <source>
        <dbReference type="Pfam" id="PF07261"/>
    </source>
</evidence>
<dbReference type="EMBL" id="LNNH01000055">
    <property type="protein sequence ID" value="KWW11307.1"/>
    <property type="molecule type" value="Genomic_DNA"/>
</dbReference>
<dbReference type="NCBIfam" id="TIGR01446">
    <property type="entry name" value="DnaD_dom"/>
    <property type="match status" value="1"/>
</dbReference>
<dbReference type="PANTHER" id="PTHR37293:SF6">
    <property type="entry name" value="DNA REPLICATION PROTEIN DNAD"/>
    <property type="match status" value="1"/>
</dbReference>
<dbReference type="Pfam" id="PF21984">
    <property type="entry name" value="DnaD_N"/>
    <property type="match status" value="1"/>
</dbReference>
<keyword evidence="5" id="KW-1185">Reference proteome</keyword>
<name>A0A109MSH8_9BACI</name>
<organism evidence="4 5">
    <name type="scientific">Peribacillus simplex</name>
    <dbReference type="NCBI Taxonomy" id="1478"/>
    <lineage>
        <taxon>Bacteria</taxon>
        <taxon>Bacillati</taxon>
        <taxon>Bacillota</taxon>
        <taxon>Bacilli</taxon>
        <taxon>Bacillales</taxon>
        <taxon>Bacillaceae</taxon>
        <taxon>Peribacillus</taxon>
    </lineage>
</organism>
<dbReference type="Gene3D" id="1.10.10.10">
    <property type="entry name" value="Winged helix-like DNA-binding domain superfamily/Winged helix DNA-binding domain"/>
    <property type="match status" value="1"/>
</dbReference>
<dbReference type="InterPro" id="IPR034829">
    <property type="entry name" value="DnaD-like_sf"/>
</dbReference>
<feature type="domain" description="DnaB/C C-terminal" evidence="2">
    <location>
        <begin position="129"/>
        <end position="200"/>
    </location>
</feature>
<proteinExistence type="inferred from homology"/>
<dbReference type="RefSeq" id="WP_061144248.1">
    <property type="nucleotide sequence ID" value="NZ_LNNH01000055.1"/>
</dbReference>
<dbReference type="InterPro" id="IPR036388">
    <property type="entry name" value="WH-like_DNA-bd_sf"/>
</dbReference>
<comment type="caution">
    <text evidence="4">The sequence shown here is derived from an EMBL/GenBank/DDBJ whole genome shotgun (WGS) entry which is preliminary data.</text>
</comment>
<dbReference type="SUPFAM" id="SSF158499">
    <property type="entry name" value="DnaD domain-like"/>
    <property type="match status" value="1"/>
</dbReference>
<dbReference type="InterPro" id="IPR006343">
    <property type="entry name" value="DnaB/C_C"/>
</dbReference>
<reference evidence="4 5" key="1">
    <citation type="submission" date="2015-11" db="EMBL/GenBank/DDBJ databases">
        <title>Genome Sequence of Bacillus simplex strain VanAntwerpen2.</title>
        <authorList>
            <person name="Couger M.B."/>
        </authorList>
    </citation>
    <scope>NUCLEOTIDE SEQUENCE [LARGE SCALE GENOMIC DNA]</scope>
    <source>
        <strain evidence="4 5">VanAntwerpen02</strain>
    </source>
</reference>
<dbReference type="Pfam" id="PF07261">
    <property type="entry name" value="DnaB_2"/>
    <property type="match status" value="1"/>
</dbReference>
<dbReference type="AlphaFoldDB" id="A0A109MSH8"/>
<dbReference type="Proteomes" id="UP000064189">
    <property type="component" value="Unassembled WGS sequence"/>
</dbReference>
<dbReference type="PANTHER" id="PTHR37293">
    <property type="entry name" value="PHAGE REPLICATION PROTEIN-RELATED"/>
    <property type="match status" value="1"/>
</dbReference>
<evidence type="ECO:0000259" key="3">
    <source>
        <dbReference type="Pfam" id="PF21984"/>
    </source>
</evidence>
<sequence>MNKEHLYAWFKEGTITIPSFLLTNYKSMGLNEQEMVLLIQLQSFIDKGNHFPAPSQISDRMTLQETECLYLIQRLVQRGFVEMAVEENQEIGQEKYSLAPLYEKMMDCFLKTLKRAESAEVQKAEESLYTIFEQEFGRPLSPFECETLAMWMEDDHQPEIIKSALRESVISGKLNFRYIDRILFEWKKNGIKTLAQAREQGQKFRAHQKRERKTEAAQPIKDVPFYNWLEQ</sequence>
<evidence type="ECO:0000313" key="4">
    <source>
        <dbReference type="EMBL" id="KWW11307.1"/>
    </source>
</evidence>
<comment type="similarity">
    <text evidence="1">Belongs to the DnaB/DnaD family.</text>
</comment>
<gene>
    <name evidence="4" type="ORF">AS888_01890</name>
</gene>
<evidence type="ECO:0000256" key="1">
    <source>
        <dbReference type="ARBA" id="ARBA00093462"/>
    </source>
</evidence>
<dbReference type="Gene3D" id="1.10.10.630">
    <property type="entry name" value="DnaD domain-like"/>
    <property type="match status" value="1"/>
</dbReference>
<accession>A0A109MSH8</accession>
<dbReference type="InterPro" id="IPR053162">
    <property type="entry name" value="DnaD"/>
</dbReference>
<evidence type="ECO:0000313" key="5">
    <source>
        <dbReference type="Proteomes" id="UP000064189"/>
    </source>
</evidence>
<feature type="domain" description="DnaD N-terminal" evidence="3">
    <location>
        <begin position="17"/>
        <end position="111"/>
    </location>
</feature>